<keyword evidence="3" id="KW-1185">Reference proteome</keyword>
<proteinExistence type="predicted"/>
<name>A0ABP8RQM6_9PSEU</name>
<gene>
    <name evidence="2" type="ORF">GCM10023175_24860</name>
</gene>
<comment type="caution">
    <text evidence="2">The sequence shown here is derived from an EMBL/GenBank/DDBJ whole genome shotgun (WGS) entry which is preliminary data.</text>
</comment>
<feature type="region of interest" description="Disordered" evidence="1">
    <location>
        <begin position="1"/>
        <end position="57"/>
    </location>
</feature>
<evidence type="ECO:0000313" key="3">
    <source>
        <dbReference type="Proteomes" id="UP001501598"/>
    </source>
</evidence>
<sequence>MIAPTTPTGTASHDRSRRHWSDQVLASAGAGASGCEEASRTGQAWMPNARAGPWGGLGDPTSYRLLKGRNRVESDTSKCLSYSRASFTRRGFRIESANP</sequence>
<feature type="compositionally biased region" description="Low complexity" evidence="1">
    <location>
        <begin position="26"/>
        <end position="36"/>
    </location>
</feature>
<reference evidence="3" key="1">
    <citation type="journal article" date="2019" name="Int. J. Syst. Evol. Microbiol.">
        <title>The Global Catalogue of Microorganisms (GCM) 10K type strain sequencing project: providing services to taxonomists for standard genome sequencing and annotation.</title>
        <authorList>
            <consortium name="The Broad Institute Genomics Platform"/>
            <consortium name="The Broad Institute Genome Sequencing Center for Infectious Disease"/>
            <person name="Wu L."/>
            <person name="Ma J."/>
        </authorList>
    </citation>
    <scope>NUCLEOTIDE SEQUENCE [LARGE SCALE GENOMIC DNA]</scope>
    <source>
        <strain evidence="3">JCM 17906</strain>
    </source>
</reference>
<evidence type="ECO:0000256" key="1">
    <source>
        <dbReference type="SAM" id="MobiDB-lite"/>
    </source>
</evidence>
<accession>A0ABP8RQM6</accession>
<dbReference type="Proteomes" id="UP001501598">
    <property type="component" value="Unassembled WGS sequence"/>
</dbReference>
<protein>
    <submittedName>
        <fullName evidence="2">Uncharacterized protein</fullName>
    </submittedName>
</protein>
<feature type="compositionally biased region" description="Polar residues" evidence="1">
    <location>
        <begin position="1"/>
        <end position="11"/>
    </location>
</feature>
<evidence type="ECO:0000313" key="2">
    <source>
        <dbReference type="EMBL" id="GAA4545307.1"/>
    </source>
</evidence>
<dbReference type="EMBL" id="BAABGT010000030">
    <property type="protein sequence ID" value="GAA4545307.1"/>
    <property type="molecule type" value="Genomic_DNA"/>
</dbReference>
<organism evidence="2 3">
    <name type="scientific">Pseudonocardia xishanensis</name>
    <dbReference type="NCBI Taxonomy" id="630995"/>
    <lineage>
        <taxon>Bacteria</taxon>
        <taxon>Bacillati</taxon>
        <taxon>Actinomycetota</taxon>
        <taxon>Actinomycetes</taxon>
        <taxon>Pseudonocardiales</taxon>
        <taxon>Pseudonocardiaceae</taxon>
        <taxon>Pseudonocardia</taxon>
    </lineage>
</organism>